<reference evidence="1 2" key="1">
    <citation type="submission" date="2020-01" db="EMBL/GenBank/DDBJ databases">
        <title>Insect and environment-associated Actinomycetes.</title>
        <authorList>
            <person name="Currrie C."/>
            <person name="Chevrette M."/>
            <person name="Carlson C."/>
            <person name="Stubbendieck R."/>
            <person name="Wendt-Pienkowski E."/>
        </authorList>
    </citation>
    <scope>NUCLEOTIDE SEQUENCE [LARGE SCALE GENOMIC DNA]</scope>
    <source>
        <strain evidence="1 2">SID8189</strain>
    </source>
</reference>
<proteinExistence type="predicted"/>
<protein>
    <submittedName>
        <fullName evidence="1">ABC transporter permease</fullName>
    </submittedName>
</protein>
<sequence length="125" mass="12762">MRSPWRATVLGSQVAELLRRPGRFATTGLSLLIAAFVVFGAVMAQQIVTATVVDRFRGTPDAVSLVVTRNDAADIGQAGLDAIRGTPGVTEAVGRFDGGAPVGGSAADRYLALAADPGTGPLARV</sequence>
<organism evidence="1 2">
    <name type="scientific">Actinospica acidiphila</name>
    <dbReference type="NCBI Taxonomy" id="304899"/>
    <lineage>
        <taxon>Bacteria</taxon>
        <taxon>Bacillati</taxon>
        <taxon>Actinomycetota</taxon>
        <taxon>Actinomycetes</taxon>
        <taxon>Catenulisporales</taxon>
        <taxon>Actinospicaceae</taxon>
        <taxon>Actinospica</taxon>
    </lineage>
</organism>
<keyword evidence="2" id="KW-1185">Reference proteome</keyword>
<evidence type="ECO:0000313" key="2">
    <source>
        <dbReference type="Proteomes" id="UP000471745"/>
    </source>
</evidence>
<dbReference type="EMBL" id="JAAGNA010000306">
    <property type="protein sequence ID" value="NEC48692.1"/>
    <property type="molecule type" value="Genomic_DNA"/>
</dbReference>
<accession>A0A9X5HAE1</accession>
<comment type="caution">
    <text evidence="1">The sequence shown here is derived from an EMBL/GenBank/DDBJ whole genome shotgun (WGS) entry which is preliminary data.</text>
</comment>
<dbReference type="AlphaFoldDB" id="A0A9X5HAE1"/>
<gene>
    <name evidence="1" type="ORF">G3I18_08875</name>
</gene>
<name>A0A9X5HAE1_9ACTN</name>
<evidence type="ECO:0000313" key="1">
    <source>
        <dbReference type="EMBL" id="NEC48692.1"/>
    </source>
</evidence>
<feature type="non-terminal residue" evidence="1">
    <location>
        <position position="125"/>
    </location>
</feature>
<dbReference type="Proteomes" id="UP000471745">
    <property type="component" value="Unassembled WGS sequence"/>
</dbReference>